<comment type="caution">
    <text evidence="3">The sequence shown here is derived from an EMBL/GenBank/DDBJ whole genome shotgun (WGS) entry which is preliminary data.</text>
</comment>
<dbReference type="Proteomes" id="UP000235392">
    <property type="component" value="Unassembled WGS sequence"/>
</dbReference>
<feature type="compositionally biased region" description="Low complexity" evidence="2">
    <location>
        <begin position="315"/>
        <end position="332"/>
    </location>
</feature>
<evidence type="ECO:0000256" key="1">
    <source>
        <dbReference type="SAM" id="Coils"/>
    </source>
</evidence>
<feature type="compositionally biased region" description="Polar residues" evidence="2">
    <location>
        <begin position="381"/>
        <end position="391"/>
    </location>
</feature>
<keyword evidence="1" id="KW-0175">Coiled coil</keyword>
<dbReference type="Proteomes" id="UP000235388">
    <property type="component" value="Unassembled WGS sequence"/>
</dbReference>
<proteinExistence type="predicted"/>
<evidence type="ECO:0000313" key="3">
    <source>
        <dbReference type="EMBL" id="PLW10607.1"/>
    </source>
</evidence>
<feature type="region of interest" description="Disordered" evidence="2">
    <location>
        <begin position="315"/>
        <end position="391"/>
    </location>
</feature>
<organism evidence="3 5">
    <name type="scientific">Puccinia coronata f. sp. avenae</name>
    <dbReference type="NCBI Taxonomy" id="200324"/>
    <lineage>
        <taxon>Eukaryota</taxon>
        <taxon>Fungi</taxon>
        <taxon>Dikarya</taxon>
        <taxon>Basidiomycota</taxon>
        <taxon>Pucciniomycotina</taxon>
        <taxon>Pucciniomycetes</taxon>
        <taxon>Pucciniales</taxon>
        <taxon>Pucciniaceae</taxon>
        <taxon>Puccinia</taxon>
    </lineage>
</organism>
<evidence type="ECO:0000256" key="2">
    <source>
        <dbReference type="SAM" id="MobiDB-lite"/>
    </source>
</evidence>
<protein>
    <submittedName>
        <fullName evidence="3">Uncharacterized protein</fullName>
    </submittedName>
</protein>
<evidence type="ECO:0000313" key="5">
    <source>
        <dbReference type="Proteomes" id="UP000235388"/>
    </source>
</evidence>
<feature type="coiled-coil region" evidence="1">
    <location>
        <begin position="129"/>
        <end position="174"/>
    </location>
</feature>
<dbReference type="EMBL" id="PGCJ01001053">
    <property type="protein sequence ID" value="PLW10607.1"/>
    <property type="molecule type" value="Genomic_DNA"/>
</dbReference>
<evidence type="ECO:0000313" key="4">
    <source>
        <dbReference type="EMBL" id="PLW38328.1"/>
    </source>
</evidence>
<dbReference type="EMBL" id="PGCI01000130">
    <property type="protein sequence ID" value="PLW38328.1"/>
    <property type="molecule type" value="Genomic_DNA"/>
</dbReference>
<accession>A0A2N5SBJ0</accession>
<feature type="region of interest" description="Disordered" evidence="2">
    <location>
        <begin position="103"/>
        <end position="126"/>
    </location>
</feature>
<reference evidence="5 6" key="1">
    <citation type="submission" date="2017-11" db="EMBL/GenBank/DDBJ databases">
        <title>De novo assembly and phasing of dikaryotic genomes from two isolates of Puccinia coronata f. sp. avenae, the causal agent of oat crown rust.</title>
        <authorList>
            <person name="Miller M.E."/>
            <person name="Zhang Y."/>
            <person name="Omidvar V."/>
            <person name="Sperschneider J."/>
            <person name="Schwessinger B."/>
            <person name="Raley C."/>
            <person name="Palmer J.M."/>
            <person name="Garnica D."/>
            <person name="Upadhyaya N."/>
            <person name="Rathjen J."/>
            <person name="Taylor J.M."/>
            <person name="Park R.F."/>
            <person name="Dodds P.N."/>
            <person name="Hirsch C.D."/>
            <person name="Kianian S.F."/>
            <person name="Figueroa M."/>
        </authorList>
    </citation>
    <scope>NUCLEOTIDE SEQUENCE [LARGE SCALE GENOMIC DNA]</scope>
    <source>
        <strain evidence="3">12NC29</strain>
        <strain evidence="4">12SD80</strain>
    </source>
</reference>
<sequence length="391" mass="43880">MPDTKPRPGSDLDQAILLAIQSALQTVIVDGTRYASDLKKFDKIIEINEDRLKLEPTNKLYRADHESKLAMRDECHKQIKDISGRVAQELYGVYRQLFSAPMKADAKKKHGSNPNTSSHEDQKHLPAHAQILEKQLQTNEEEMHRIRVEHRQIIETLQQQVAAQEEEIQLIKQLLQQGRTCVDQVPQPISEDTMAIDERANPENQSLILPTPGGQDLCSVTKAVLCEQRETLDQVITEITDLRTQVVSYLTEIPQHLQRTVRMIQEDVQSTLQSTAASHLSYLTELIQNIVTDFENRLAKLESFAYRLSPSLNITTTTTSSSSPSVPPAAAADQQQQHLLRKRSPDSVPTPSLLNLPSPKDPRLLRRQSTASSAETTKSSPQINAPSCAQQ</sequence>
<keyword evidence="5" id="KW-1185">Reference proteome</keyword>
<name>A0A2N5SBJ0_9BASI</name>
<dbReference type="OrthoDB" id="2505418at2759"/>
<dbReference type="AlphaFoldDB" id="A0A2N5SBJ0"/>
<evidence type="ECO:0000313" key="6">
    <source>
        <dbReference type="Proteomes" id="UP000235392"/>
    </source>
</evidence>
<feature type="compositionally biased region" description="Low complexity" evidence="2">
    <location>
        <begin position="369"/>
        <end position="380"/>
    </location>
</feature>
<gene>
    <name evidence="3" type="ORF">PCANC_23144</name>
    <name evidence="4" type="ORF">PCASD_08985</name>
</gene>